<evidence type="ECO:0008006" key="3">
    <source>
        <dbReference type="Google" id="ProtNLM"/>
    </source>
</evidence>
<accession>A0A0F9MIU8</accession>
<evidence type="ECO:0000313" key="2">
    <source>
        <dbReference type="EMBL" id="KKN07255.1"/>
    </source>
</evidence>
<proteinExistence type="predicted"/>
<dbReference type="InterPro" id="IPR001387">
    <property type="entry name" value="Cro/C1-type_HTH"/>
</dbReference>
<dbReference type="AlphaFoldDB" id="A0A0F9MIU8"/>
<organism evidence="2">
    <name type="scientific">marine sediment metagenome</name>
    <dbReference type="NCBI Taxonomy" id="412755"/>
    <lineage>
        <taxon>unclassified sequences</taxon>
        <taxon>metagenomes</taxon>
        <taxon>ecological metagenomes</taxon>
    </lineage>
</organism>
<reference evidence="2" key="1">
    <citation type="journal article" date="2015" name="Nature">
        <title>Complex archaea that bridge the gap between prokaryotes and eukaryotes.</title>
        <authorList>
            <person name="Spang A."/>
            <person name="Saw J.H."/>
            <person name="Jorgensen S.L."/>
            <person name="Zaremba-Niedzwiedzka K."/>
            <person name="Martijn J."/>
            <person name="Lind A.E."/>
            <person name="van Eijk R."/>
            <person name="Schleper C."/>
            <person name="Guy L."/>
            <person name="Ettema T.J."/>
        </authorList>
    </citation>
    <scope>NUCLEOTIDE SEQUENCE</scope>
</reference>
<comment type="caution">
    <text evidence="2">The sequence shown here is derived from an EMBL/GenBank/DDBJ whole genome shotgun (WGS) entry which is preliminary data.</text>
</comment>
<protein>
    <recommendedName>
        <fullName evidence="3">HTH cro/C1-type domain-containing protein</fullName>
    </recommendedName>
</protein>
<sequence length="108" mass="11490">MASLVFQFGPGHEVRMPFDSRVELAVHLSILIHGGVVAAAREIGVTRNVLFRWAQRGVTPHGGNLRGLAKAANVPASWLEADEGPETGSAQAREEADDGQAEDDNSSD</sequence>
<feature type="compositionally biased region" description="Acidic residues" evidence="1">
    <location>
        <begin position="95"/>
        <end position="108"/>
    </location>
</feature>
<name>A0A0F9MIU8_9ZZZZ</name>
<evidence type="ECO:0000256" key="1">
    <source>
        <dbReference type="SAM" id="MobiDB-lite"/>
    </source>
</evidence>
<dbReference type="CDD" id="cd00093">
    <property type="entry name" value="HTH_XRE"/>
    <property type="match status" value="1"/>
</dbReference>
<feature type="region of interest" description="Disordered" evidence="1">
    <location>
        <begin position="76"/>
        <end position="108"/>
    </location>
</feature>
<gene>
    <name evidence="2" type="ORF">LCGC14_1068950</name>
</gene>
<dbReference type="EMBL" id="LAZR01004591">
    <property type="protein sequence ID" value="KKN07255.1"/>
    <property type="molecule type" value="Genomic_DNA"/>
</dbReference>